<protein>
    <submittedName>
        <fullName evidence="2">Flavoprotein</fullName>
    </submittedName>
</protein>
<evidence type="ECO:0000313" key="3">
    <source>
        <dbReference type="Proteomes" id="UP000095743"/>
    </source>
</evidence>
<organism evidence="2 3">
    <name type="scientific">Geosporobacter ferrireducens</name>
    <dbReference type="NCBI Taxonomy" id="1424294"/>
    <lineage>
        <taxon>Bacteria</taxon>
        <taxon>Bacillati</taxon>
        <taxon>Bacillota</taxon>
        <taxon>Clostridia</taxon>
        <taxon>Peptostreptococcales</taxon>
        <taxon>Thermotaleaceae</taxon>
        <taxon>Geosporobacter</taxon>
    </lineage>
</organism>
<dbReference type="Proteomes" id="UP000095743">
    <property type="component" value="Chromosome"/>
</dbReference>
<dbReference type="EMBL" id="CP017269">
    <property type="protein sequence ID" value="AOT72718.1"/>
    <property type="molecule type" value="Genomic_DNA"/>
</dbReference>
<dbReference type="Gene3D" id="3.40.50.1950">
    <property type="entry name" value="Flavin prenyltransferase-like"/>
    <property type="match status" value="1"/>
</dbReference>
<dbReference type="InterPro" id="IPR003382">
    <property type="entry name" value="Flavoprotein"/>
</dbReference>
<feature type="domain" description="Flavoprotein" evidence="1">
    <location>
        <begin position="27"/>
        <end position="135"/>
    </location>
</feature>
<dbReference type="OrthoDB" id="3732621at2"/>
<reference evidence="2 3" key="1">
    <citation type="submission" date="2016-09" db="EMBL/GenBank/DDBJ databases">
        <title>Genomic analysis reveals versatility of anaerobic energy metabolism of Geosporobacter ferrireducens IRF9 of phylum Firmicutes.</title>
        <authorList>
            <person name="Kim S.-J."/>
        </authorList>
    </citation>
    <scope>NUCLEOTIDE SEQUENCE [LARGE SCALE GENOMIC DNA]</scope>
    <source>
        <strain evidence="2 3">IRF9</strain>
    </source>
</reference>
<evidence type="ECO:0000259" key="1">
    <source>
        <dbReference type="Pfam" id="PF02441"/>
    </source>
</evidence>
<dbReference type="InterPro" id="IPR036551">
    <property type="entry name" value="Flavin_trans-like"/>
</dbReference>
<dbReference type="GO" id="GO:0003824">
    <property type="term" value="F:catalytic activity"/>
    <property type="evidence" value="ECO:0007669"/>
    <property type="project" value="InterPro"/>
</dbReference>
<gene>
    <name evidence="2" type="ORF">Gferi_26060</name>
</gene>
<dbReference type="STRING" id="1424294.Gferi_26060"/>
<dbReference type="Pfam" id="PF02441">
    <property type="entry name" value="Flavoprotein"/>
    <property type="match status" value="1"/>
</dbReference>
<proteinExistence type="predicted"/>
<name>A0A1D8GPB4_9FIRM</name>
<dbReference type="KEGG" id="gfe:Gferi_26060"/>
<dbReference type="RefSeq" id="WP_069981027.1">
    <property type="nucleotide sequence ID" value="NZ_CP017269.1"/>
</dbReference>
<keyword evidence="3" id="KW-1185">Reference proteome</keyword>
<dbReference type="SUPFAM" id="SSF52507">
    <property type="entry name" value="Homo-oligomeric flavin-containing Cys decarboxylases, HFCD"/>
    <property type="match status" value="1"/>
</dbReference>
<accession>A0A1D8GPB4</accession>
<evidence type="ECO:0000313" key="2">
    <source>
        <dbReference type="EMBL" id="AOT72718.1"/>
    </source>
</evidence>
<sequence>MDINAILDEIVNEVVKKLQNRPRSALILFTGASIGFPDAIKQLKCLKEERWKFKVLLSNSAEYVLTPELVNKELGVQEVYLEREITSMKFLYSDIELIIIATMTLNTAVKISIGIADTLVTNIAAHAIMEGIPILAAKDACDLENPVRKQLGMNKSPIAYLDKMTGHLKALSSYGIKLVDAGDLHCHAKDLNLFTGSTTATNSISKISQVHKKVISRADIIDAAAGGDHIIISPQTIITSLARDAAKELGIKFCIQEG</sequence>
<dbReference type="AlphaFoldDB" id="A0A1D8GPB4"/>